<accession>A0A168PGH5</accession>
<dbReference type="InterPro" id="IPR009828">
    <property type="entry name" value="CYRIA/CYRIB_Rac1-bd"/>
</dbReference>
<proteinExistence type="inferred from homology"/>
<sequence length="346" mass="38955">MGQILASLNLRGGTDSIVPEIHFDIENARPSSEELEIYNELHALLVQPNSNLLNILKEYKPASDEIRNAIATPNQENEDKAWNAILPTVDALREFYSYSSELERGIPMLLNVLCKDGGGTAKDLDRHPGLTRLFAEILDFVFEFDHLKIRNPTLQNDFSFYRRTLQRGRAAEPALLTTATSPEKEHHNQSDLRLAINEDDLANRISLFIAYPTPMLKCVIDTTTKYVQSNQLAKCTSEWLASIWAVCYQTLNANYKKSSSGSVDTFCLKVMVVSIILYDHIDPSGAFTKTSPINVKNSLKTIQNVNQINRQEQSSTSNLVCALRYNSKHLNDESTPKGIKNFVMTI</sequence>
<dbReference type="Proteomes" id="UP000077051">
    <property type="component" value="Unassembled WGS sequence"/>
</dbReference>
<dbReference type="OrthoDB" id="60973at2759"/>
<evidence type="ECO:0000259" key="5">
    <source>
        <dbReference type="Pfam" id="PF07159"/>
    </source>
</evidence>
<keyword evidence="4" id="KW-0449">Lipoprotein</keyword>
<dbReference type="EMBL" id="AMYB01000001">
    <property type="protein sequence ID" value="OAD07704.1"/>
    <property type="molecule type" value="Genomic_DNA"/>
</dbReference>
<dbReference type="PANTHER" id="PTHR12422">
    <property type="entry name" value="GH09096P"/>
    <property type="match status" value="1"/>
</dbReference>
<evidence type="ECO:0000313" key="6">
    <source>
        <dbReference type="EMBL" id="OAD07704.1"/>
    </source>
</evidence>
<evidence type="ECO:0000256" key="2">
    <source>
        <dbReference type="ARBA" id="ARBA00005778"/>
    </source>
</evidence>
<organism evidence="6 7">
    <name type="scientific">Mucor lusitanicus CBS 277.49</name>
    <dbReference type="NCBI Taxonomy" id="747725"/>
    <lineage>
        <taxon>Eukaryota</taxon>
        <taxon>Fungi</taxon>
        <taxon>Fungi incertae sedis</taxon>
        <taxon>Mucoromycota</taxon>
        <taxon>Mucoromycotina</taxon>
        <taxon>Mucoromycetes</taxon>
        <taxon>Mucorales</taxon>
        <taxon>Mucorineae</taxon>
        <taxon>Mucoraceae</taxon>
        <taxon>Mucor</taxon>
    </lineage>
</organism>
<evidence type="ECO:0000313" key="7">
    <source>
        <dbReference type="Proteomes" id="UP000077051"/>
    </source>
</evidence>
<dbReference type="InterPro" id="IPR039789">
    <property type="entry name" value="CYRI"/>
</dbReference>
<dbReference type="Pfam" id="PF07159">
    <property type="entry name" value="CYRIA-B_Rac1-bd"/>
    <property type="match status" value="1"/>
</dbReference>
<dbReference type="AlphaFoldDB" id="A0A168PGH5"/>
<comment type="similarity">
    <text evidence="2">Belongs to the CYRI family.</text>
</comment>
<feature type="domain" description="CYRIA/CYRIB Rac1 binding" evidence="5">
    <location>
        <begin position="20"/>
        <end position="340"/>
    </location>
</feature>
<comment type="caution">
    <text evidence="6">The sequence shown here is derived from an EMBL/GenBank/DDBJ whole genome shotgun (WGS) entry which is preliminary data.</text>
</comment>
<protein>
    <recommendedName>
        <fullName evidence="5">CYRIA/CYRIB Rac1 binding domain-containing protein</fullName>
    </recommendedName>
</protein>
<keyword evidence="7" id="KW-1185">Reference proteome</keyword>
<reference evidence="6 7" key="1">
    <citation type="submission" date="2015-06" db="EMBL/GenBank/DDBJ databases">
        <title>Expansion of signal transduction pathways in fungi by whole-genome duplication.</title>
        <authorList>
            <consortium name="DOE Joint Genome Institute"/>
            <person name="Corrochano L.M."/>
            <person name="Kuo A."/>
            <person name="Marcet-Houben M."/>
            <person name="Polaino S."/>
            <person name="Salamov A."/>
            <person name="Villalobos J.M."/>
            <person name="Alvarez M.I."/>
            <person name="Avalos J."/>
            <person name="Benito E.P."/>
            <person name="Benoit I."/>
            <person name="Burger G."/>
            <person name="Camino L.P."/>
            <person name="Canovas D."/>
            <person name="Cerda-Olmedo E."/>
            <person name="Cheng J.-F."/>
            <person name="Dominguez A."/>
            <person name="Elias M."/>
            <person name="Eslava A.P."/>
            <person name="Glaser F."/>
            <person name="Grimwood J."/>
            <person name="Gutierrez G."/>
            <person name="Heitman J."/>
            <person name="Henrissat B."/>
            <person name="Iturriaga E.A."/>
            <person name="Lang B.F."/>
            <person name="Lavin J.L."/>
            <person name="Lee S."/>
            <person name="Li W."/>
            <person name="Lindquist E."/>
            <person name="Lopez-Garcia S."/>
            <person name="Luque E.M."/>
            <person name="Marcos A.T."/>
            <person name="Martin J."/>
            <person name="Mccluskey K."/>
            <person name="Medina H.R."/>
            <person name="Miralles-Duran A."/>
            <person name="Miyazaki A."/>
            <person name="Munoz-Torres E."/>
            <person name="Oguiza J.A."/>
            <person name="Ohm R."/>
            <person name="Olmedo M."/>
            <person name="Orejas M."/>
            <person name="Ortiz-Castellanos L."/>
            <person name="Pisabarro A.G."/>
            <person name="Rodriguez-Romero J."/>
            <person name="Ruiz-Herrera J."/>
            <person name="Ruiz-Vazquez R."/>
            <person name="Sanz C."/>
            <person name="Schackwitz W."/>
            <person name="Schmutz J."/>
            <person name="Shahriari M."/>
            <person name="Shelest E."/>
            <person name="Silva-Franco F."/>
            <person name="Soanes D."/>
            <person name="Syed K."/>
            <person name="Tagua V.G."/>
            <person name="Talbot N.J."/>
            <person name="Thon M."/>
            <person name="De Vries R.P."/>
            <person name="Wiebenga A."/>
            <person name="Yadav J.S."/>
            <person name="Braun E.L."/>
            <person name="Baker S."/>
            <person name="Garre V."/>
            <person name="Horwitz B."/>
            <person name="Torres-Martinez S."/>
            <person name="Idnurm A."/>
            <person name="Herrera-Estrella A."/>
            <person name="Gabaldon T."/>
            <person name="Grigoriev I.V."/>
        </authorList>
    </citation>
    <scope>NUCLEOTIDE SEQUENCE [LARGE SCALE GENOMIC DNA]</scope>
    <source>
        <strain evidence="6 7">CBS 277.49</strain>
    </source>
</reference>
<gene>
    <name evidence="6" type="ORF">MUCCIDRAFT_154736</name>
</gene>
<evidence type="ECO:0000256" key="1">
    <source>
        <dbReference type="ARBA" id="ARBA00004635"/>
    </source>
</evidence>
<dbReference type="GO" id="GO:0031267">
    <property type="term" value="F:small GTPase binding"/>
    <property type="evidence" value="ECO:0007669"/>
    <property type="project" value="InterPro"/>
</dbReference>
<dbReference type="GO" id="GO:0016020">
    <property type="term" value="C:membrane"/>
    <property type="evidence" value="ECO:0007669"/>
    <property type="project" value="UniProtKB-SubCell"/>
</dbReference>
<evidence type="ECO:0000256" key="3">
    <source>
        <dbReference type="ARBA" id="ARBA00023136"/>
    </source>
</evidence>
<keyword evidence="3" id="KW-0472">Membrane</keyword>
<comment type="subcellular location">
    <subcellularLocation>
        <location evidence="1">Membrane</location>
        <topology evidence="1">Lipid-anchor</topology>
    </subcellularLocation>
</comment>
<dbReference type="GO" id="GO:0030833">
    <property type="term" value="P:regulation of actin filament polymerization"/>
    <property type="evidence" value="ECO:0007669"/>
    <property type="project" value="InterPro"/>
</dbReference>
<dbReference type="VEuPathDB" id="FungiDB:MUCCIDRAFT_154736"/>
<evidence type="ECO:0000256" key="4">
    <source>
        <dbReference type="ARBA" id="ARBA00023288"/>
    </source>
</evidence>
<name>A0A168PGH5_MUCCL</name>